<dbReference type="Proteomes" id="UP000837932">
    <property type="component" value="Unassembled WGS sequence"/>
</dbReference>
<proteinExistence type="predicted"/>
<dbReference type="RefSeq" id="WP_238808822.1">
    <property type="nucleotide sequence ID" value="NZ_CAKLPY010000010.1"/>
</dbReference>
<dbReference type="EMBL" id="CAKLPY010000010">
    <property type="protein sequence ID" value="CAH0998014.1"/>
    <property type="molecule type" value="Genomic_DNA"/>
</dbReference>
<accession>A0ABN8F0Z3</accession>
<reference evidence="1" key="1">
    <citation type="submission" date="2021-12" db="EMBL/GenBank/DDBJ databases">
        <authorList>
            <person name="Rodrigo-Torres L."/>
            <person name="Arahal R. D."/>
            <person name="Lucena T."/>
        </authorList>
    </citation>
    <scope>NUCLEOTIDE SEQUENCE</scope>
    <source>
        <strain evidence="1">CECT 8858</strain>
    </source>
</reference>
<gene>
    <name evidence="1" type="ORF">EMA8858_04149</name>
</gene>
<evidence type="ECO:0000313" key="2">
    <source>
        <dbReference type="Proteomes" id="UP000837932"/>
    </source>
</evidence>
<keyword evidence="2" id="KW-1185">Reference proteome</keyword>
<protein>
    <submittedName>
        <fullName evidence="1">Uncharacterized protein</fullName>
    </submittedName>
</protein>
<evidence type="ECO:0000313" key="1">
    <source>
        <dbReference type="EMBL" id="CAH0998014.1"/>
    </source>
</evidence>
<name>A0ABN8F0Z3_9BACT</name>
<organism evidence="1 2">
    <name type="scientific">Emticicia aquatica</name>
    <dbReference type="NCBI Taxonomy" id="1681835"/>
    <lineage>
        <taxon>Bacteria</taxon>
        <taxon>Pseudomonadati</taxon>
        <taxon>Bacteroidota</taxon>
        <taxon>Cytophagia</taxon>
        <taxon>Cytophagales</taxon>
        <taxon>Leadbetterellaceae</taxon>
        <taxon>Emticicia</taxon>
    </lineage>
</organism>
<comment type="caution">
    <text evidence="1">The sequence shown here is derived from an EMBL/GenBank/DDBJ whole genome shotgun (WGS) entry which is preliminary data.</text>
</comment>
<sequence>MITEITSRKGREVENLYPIQQKFINAIIQLCESDRDLKNFVANRRTGKTEALISLNYLFDNQPSASSDML</sequence>